<evidence type="ECO:0000256" key="2">
    <source>
        <dbReference type="ARBA" id="ARBA00002659"/>
    </source>
</evidence>
<comment type="cofactor">
    <cofactor evidence="1">
        <name>Mg(2+)</name>
        <dbReference type="ChEBI" id="CHEBI:18420"/>
    </cofactor>
</comment>
<keyword evidence="10" id="KW-0547">Nucleotide-binding</keyword>
<gene>
    <name evidence="18" type="ORF">FB460_0385</name>
</gene>
<keyword evidence="9" id="KW-0479">Metal-binding</keyword>
<evidence type="ECO:0000256" key="5">
    <source>
        <dbReference type="ARBA" id="ARBA00012055"/>
    </source>
</evidence>
<keyword evidence="13" id="KW-0460">Magnesium</keyword>
<dbReference type="EMBL" id="VFOR01000001">
    <property type="protein sequence ID" value="TQL62601.1"/>
    <property type="molecule type" value="Genomic_DNA"/>
</dbReference>
<evidence type="ECO:0000256" key="7">
    <source>
        <dbReference type="ARBA" id="ARBA00022533"/>
    </source>
</evidence>
<sequence length="741" mass="80087">MAADFAGRRLAVLTSGGDAQGMNAAVRAVVRTALALDAEVYMVTEGYQGIVDGGDGICRVGWDDVGSILHRGGTIIGTFRSRDFRERQGRRRAARNLVEHGIDRLIVIGGDGSLSGLDAFREEWPDLLAELVESGDLSKEQAQEHSMLMGAGVVGSIDNDLVGADTTIGADSALHRIVDALDDLSSTAASHQRTFVVEVMGRHCGYLALNAAVAGVCDYVLIPETPPGPQWVDRMCAELTRGRNAGRRESIVLVAEGVHDAQGEPITAHDVQGVLKERLGEDARVTILGHVQRGGSPSAFDRWMSTWLGHEAALAALGAEPGDQLPVVCERNGRVGRLPLVDAVRATREVPEAIEVGDVEKATSLRGDTFGELRDVFRDMSEPPRVDVVEAAPRIAVLHAGGLAPGMNAAAFAAVRLGIERGLDVVGVTGGFPGLASGALRSLGWADVEGWVPVGGAELGTRRDLPHTQDYFQIARVLEDQDIRGILAIGGFNAYQGMHHLWQERERYPAFRIPMVLVPASIDNNLPASEISIGADTALNEIVDALDRIKQSASAAQRCFVVEVMGRHCGYLAMMGGLAGGAERVYLQEEGVTLEDLSRDVARLRSSFADGRRLFLAIRNEEANRFYTTDFISRLFAEESRGLYDVRQNVLGHIQQGGNPTPADRALATRLVMHAIDDLAQRVEAGTSDAEAVGLVQGHVRRTPMAHLFDDFDLECRRPRAQWWMTLKPVLEAVSNEPERQ</sequence>
<evidence type="ECO:0000256" key="10">
    <source>
        <dbReference type="ARBA" id="ARBA00022741"/>
    </source>
</evidence>
<dbReference type="GO" id="GO:0030388">
    <property type="term" value="P:fructose 1,6-bisphosphate metabolic process"/>
    <property type="evidence" value="ECO:0007669"/>
    <property type="project" value="TreeGrafter"/>
</dbReference>
<evidence type="ECO:0000256" key="9">
    <source>
        <dbReference type="ARBA" id="ARBA00022723"/>
    </source>
</evidence>
<keyword evidence="14" id="KW-0324">Glycolysis</keyword>
<comment type="catalytic activity">
    <reaction evidence="16">
        <text>beta-D-fructose 6-phosphate + ATP = beta-D-fructose 1,6-bisphosphate + ADP + H(+)</text>
        <dbReference type="Rhea" id="RHEA:16109"/>
        <dbReference type="ChEBI" id="CHEBI:15378"/>
        <dbReference type="ChEBI" id="CHEBI:30616"/>
        <dbReference type="ChEBI" id="CHEBI:32966"/>
        <dbReference type="ChEBI" id="CHEBI:57634"/>
        <dbReference type="ChEBI" id="CHEBI:456216"/>
        <dbReference type="EC" id="2.7.1.11"/>
    </reaction>
</comment>
<dbReference type="Gene3D" id="3.40.50.450">
    <property type="match status" value="2"/>
</dbReference>
<name>A0A542ZQG5_9ACTN</name>
<dbReference type="OrthoDB" id="9802503at2"/>
<dbReference type="GO" id="GO:0003872">
    <property type="term" value="F:6-phosphofructokinase activity"/>
    <property type="evidence" value="ECO:0007669"/>
    <property type="project" value="UniProtKB-EC"/>
</dbReference>
<dbReference type="InterPro" id="IPR000023">
    <property type="entry name" value="Phosphofructokinase_dom"/>
</dbReference>
<evidence type="ECO:0000256" key="14">
    <source>
        <dbReference type="ARBA" id="ARBA00023152"/>
    </source>
</evidence>
<evidence type="ECO:0000256" key="6">
    <source>
        <dbReference type="ARBA" id="ARBA00022490"/>
    </source>
</evidence>
<dbReference type="GO" id="GO:0016208">
    <property type="term" value="F:AMP binding"/>
    <property type="evidence" value="ECO:0007669"/>
    <property type="project" value="TreeGrafter"/>
</dbReference>
<dbReference type="GO" id="GO:0005945">
    <property type="term" value="C:6-phosphofructokinase complex"/>
    <property type="evidence" value="ECO:0007669"/>
    <property type="project" value="TreeGrafter"/>
</dbReference>
<dbReference type="PANTHER" id="PTHR13697:SF4">
    <property type="entry name" value="ATP-DEPENDENT 6-PHOSPHOFRUCTOKINASE"/>
    <property type="match status" value="1"/>
</dbReference>
<dbReference type="InterPro" id="IPR035966">
    <property type="entry name" value="PKF_sf"/>
</dbReference>
<evidence type="ECO:0000313" key="18">
    <source>
        <dbReference type="EMBL" id="TQL62601.1"/>
    </source>
</evidence>
<dbReference type="GO" id="GO:0061621">
    <property type="term" value="P:canonical glycolysis"/>
    <property type="evidence" value="ECO:0007669"/>
    <property type="project" value="TreeGrafter"/>
</dbReference>
<evidence type="ECO:0000256" key="15">
    <source>
        <dbReference type="ARBA" id="ARBA00038478"/>
    </source>
</evidence>
<dbReference type="EC" id="2.7.1.11" evidence="5"/>
<keyword evidence="8" id="KW-0808">Transferase</keyword>
<keyword evidence="19" id="KW-1185">Reference proteome</keyword>
<feature type="domain" description="Phosphofructokinase" evidence="17">
    <location>
        <begin position="394"/>
        <end position="677"/>
    </location>
</feature>
<dbReference type="PROSITE" id="PS00433">
    <property type="entry name" value="PHOSPHOFRUCTOKINASE"/>
    <property type="match status" value="2"/>
</dbReference>
<comment type="subcellular location">
    <subcellularLocation>
        <location evidence="3">Cytoplasm</location>
    </subcellularLocation>
</comment>
<dbReference type="GO" id="GO:0042802">
    <property type="term" value="F:identical protein binding"/>
    <property type="evidence" value="ECO:0007669"/>
    <property type="project" value="TreeGrafter"/>
</dbReference>
<reference evidence="18 19" key="1">
    <citation type="submission" date="2019-06" db="EMBL/GenBank/DDBJ databases">
        <title>Sequencing the genomes of 1000 actinobacteria strains.</title>
        <authorList>
            <person name="Klenk H.-P."/>
        </authorList>
    </citation>
    <scope>NUCLEOTIDE SEQUENCE [LARGE SCALE GENOMIC DNA]</scope>
    <source>
        <strain evidence="18 19">DSM 8251</strain>
    </source>
</reference>
<keyword evidence="12" id="KW-0067">ATP-binding</keyword>
<dbReference type="PRINTS" id="PR00476">
    <property type="entry name" value="PHFRCTKINASE"/>
</dbReference>
<dbReference type="GO" id="GO:0005524">
    <property type="term" value="F:ATP binding"/>
    <property type="evidence" value="ECO:0007669"/>
    <property type="project" value="UniProtKB-KW"/>
</dbReference>
<evidence type="ECO:0000259" key="17">
    <source>
        <dbReference type="Pfam" id="PF00365"/>
    </source>
</evidence>
<dbReference type="SUPFAM" id="SSF53784">
    <property type="entry name" value="Phosphofructokinase"/>
    <property type="match status" value="2"/>
</dbReference>
<evidence type="ECO:0000256" key="3">
    <source>
        <dbReference type="ARBA" id="ARBA00004496"/>
    </source>
</evidence>
<comment type="pathway">
    <text evidence="4">Carbohydrate degradation; glycolysis; D-glyceraldehyde 3-phosphate and glycerone phosphate from D-glucose: step 3/4.</text>
</comment>
<evidence type="ECO:0000313" key="19">
    <source>
        <dbReference type="Proteomes" id="UP000316196"/>
    </source>
</evidence>
<evidence type="ECO:0000256" key="13">
    <source>
        <dbReference type="ARBA" id="ARBA00022842"/>
    </source>
</evidence>
<feature type="domain" description="Phosphofructokinase" evidence="17">
    <location>
        <begin position="9"/>
        <end position="313"/>
    </location>
</feature>
<dbReference type="FunFam" id="3.40.50.460:FF:000002">
    <property type="entry name" value="ATP-dependent 6-phosphofructokinase"/>
    <property type="match status" value="1"/>
</dbReference>
<dbReference type="GO" id="GO:0048029">
    <property type="term" value="F:monosaccharide binding"/>
    <property type="evidence" value="ECO:0007669"/>
    <property type="project" value="TreeGrafter"/>
</dbReference>
<proteinExistence type="inferred from homology"/>
<comment type="similarity">
    <text evidence="15">Belongs to the phosphofructokinase type A (PFKA) family.</text>
</comment>
<evidence type="ECO:0000256" key="11">
    <source>
        <dbReference type="ARBA" id="ARBA00022777"/>
    </source>
</evidence>
<keyword evidence="11 18" id="KW-0418">Kinase</keyword>
<dbReference type="UniPathway" id="UPA00109">
    <property type="reaction ID" value="UER00182"/>
</dbReference>
<dbReference type="GO" id="GO:0046872">
    <property type="term" value="F:metal ion binding"/>
    <property type="evidence" value="ECO:0007669"/>
    <property type="project" value="UniProtKB-KW"/>
</dbReference>
<accession>A0A542ZQG5</accession>
<dbReference type="Pfam" id="PF00365">
    <property type="entry name" value="PFK"/>
    <property type="match status" value="2"/>
</dbReference>
<dbReference type="FunFam" id="3.40.50.460:FF:000008">
    <property type="entry name" value="ATP-dependent 6-phosphofructokinase"/>
    <property type="match status" value="1"/>
</dbReference>
<evidence type="ECO:0000256" key="8">
    <source>
        <dbReference type="ARBA" id="ARBA00022679"/>
    </source>
</evidence>
<evidence type="ECO:0000256" key="4">
    <source>
        <dbReference type="ARBA" id="ARBA00004679"/>
    </source>
</evidence>
<evidence type="ECO:0000256" key="12">
    <source>
        <dbReference type="ARBA" id="ARBA00022840"/>
    </source>
</evidence>
<dbReference type="AlphaFoldDB" id="A0A542ZQG5"/>
<keyword evidence="6" id="KW-0963">Cytoplasm</keyword>
<comment type="function">
    <text evidence="2">Catalyzes the phosphorylation of D-fructose 6-phosphate to fructose 1,6-bisphosphate by ATP, the first committing step of glycolysis.</text>
</comment>
<evidence type="ECO:0000256" key="1">
    <source>
        <dbReference type="ARBA" id="ARBA00001946"/>
    </source>
</evidence>
<dbReference type="RefSeq" id="WP_142092420.1">
    <property type="nucleotide sequence ID" value="NZ_BAAAMD010000001.1"/>
</dbReference>
<evidence type="ECO:0000256" key="16">
    <source>
        <dbReference type="ARBA" id="ARBA00048070"/>
    </source>
</evidence>
<dbReference type="PANTHER" id="PTHR13697">
    <property type="entry name" value="PHOSPHOFRUCTOKINASE"/>
    <property type="match status" value="1"/>
</dbReference>
<dbReference type="GO" id="GO:0006002">
    <property type="term" value="P:fructose 6-phosphate metabolic process"/>
    <property type="evidence" value="ECO:0007669"/>
    <property type="project" value="InterPro"/>
</dbReference>
<dbReference type="Proteomes" id="UP000316196">
    <property type="component" value="Unassembled WGS sequence"/>
</dbReference>
<dbReference type="InterPro" id="IPR009161">
    <property type="entry name" value="6-Pfructokinase_euk"/>
</dbReference>
<comment type="caution">
    <text evidence="18">The sequence shown here is derived from an EMBL/GenBank/DDBJ whole genome shotgun (WGS) entry which is preliminary data.</text>
</comment>
<organism evidence="18 19">
    <name type="scientific">Propioniferax innocua</name>
    <dbReference type="NCBI Taxonomy" id="1753"/>
    <lineage>
        <taxon>Bacteria</taxon>
        <taxon>Bacillati</taxon>
        <taxon>Actinomycetota</taxon>
        <taxon>Actinomycetes</taxon>
        <taxon>Propionibacteriales</taxon>
        <taxon>Propionibacteriaceae</taxon>
        <taxon>Propioniferax</taxon>
    </lineage>
</organism>
<dbReference type="NCBIfam" id="TIGR02478">
    <property type="entry name" value="6PF1K_euk"/>
    <property type="match status" value="1"/>
</dbReference>
<dbReference type="InterPro" id="IPR022953">
    <property type="entry name" value="ATP_PFK"/>
</dbReference>
<dbReference type="InterPro" id="IPR015912">
    <property type="entry name" value="Phosphofructokinase_CS"/>
</dbReference>
<protein>
    <recommendedName>
        <fullName evidence="5">6-phosphofructokinase</fullName>
        <ecNumber evidence="5">2.7.1.11</ecNumber>
    </recommendedName>
</protein>
<keyword evidence="7" id="KW-0021">Allosteric enzyme</keyword>
<dbReference type="GO" id="GO:0070095">
    <property type="term" value="F:fructose-6-phosphate binding"/>
    <property type="evidence" value="ECO:0007669"/>
    <property type="project" value="TreeGrafter"/>
</dbReference>
<dbReference type="Gene3D" id="3.40.50.460">
    <property type="entry name" value="Phosphofructokinase domain"/>
    <property type="match status" value="2"/>
</dbReference>